<keyword evidence="3" id="KW-0963">Cytoplasm</keyword>
<dbReference type="Pfam" id="PF02970">
    <property type="entry name" value="TBCA"/>
    <property type="match status" value="1"/>
</dbReference>
<proteinExistence type="inferred from homology"/>
<comment type="subunit">
    <text evidence="3">Supercomplex made of cofactors A to E. Cofactors A and D function by capturing and stabilizing tubulin in a quasi-native conformation. Cofactor E binds to the cofactor D-tubulin complex; interaction with cofactor C then causes the release of tubulin polypeptides that are committed to the native state.</text>
</comment>
<name>A0A9W8FXR5_9FUNG</name>
<dbReference type="GO" id="GO:0007021">
    <property type="term" value="P:tubulin complex assembly"/>
    <property type="evidence" value="ECO:0007669"/>
    <property type="project" value="UniProtKB-UniRule"/>
</dbReference>
<keyword evidence="3" id="KW-0493">Microtubule</keyword>
<dbReference type="Proteomes" id="UP001151518">
    <property type="component" value="Unassembled WGS sequence"/>
</dbReference>
<dbReference type="OrthoDB" id="296187at2759"/>
<evidence type="ECO:0000313" key="5">
    <source>
        <dbReference type="Proteomes" id="UP001151518"/>
    </source>
</evidence>
<comment type="caution">
    <text evidence="4">The sequence shown here is derived from an EMBL/GenBank/DDBJ whole genome shotgun (WGS) entry which is preliminary data.</text>
</comment>
<comment type="similarity">
    <text evidence="1 3">Belongs to the TBCA family.</text>
</comment>
<gene>
    <name evidence="4" type="ORF">GGI25_005963</name>
</gene>
<dbReference type="GO" id="GO:0005874">
    <property type="term" value="C:microtubule"/>
    <property type="evidence" value="ECO:0007669"/>
    <property type="project" value="UniProtKB-KW"/>
</dbReference>
<keyword evidence="2 3" id="KW-0143">Chaperone</keyword>
<evidence type="ECO:0000313" key="4">
    <source>
        <dbReference type="EMBL" id="KAJ2670064.1"/>
    </source>
</evidence>
<protein>
    <recommendedName>
        <fullName evidence="3">Tubulin-specific chaperone A</fullName>
    </recommendedName>
</protein>
<comment type="subcellular location">
    <subcellularLocation>
        <location evidence="3">Cytoplasm</location>
        <location evidence="3">Cytoskeleton</location>
    </subcellularLocation>
</comment>
<keyword evidence="3" id="KW-0206">Cytoskeleton</keyword>
<dbReference type="GO" id="GO:0005829">
    <property type="term" value="C:cytosol"/>
    <property type="evidence" value="ECO:0007669"/>
    <property type="project" value="TreeGrafter"/>
</dbReference>
<reference evidence="4" key="1">
    <citation type="submission" date="2022-07" db="EMBL/GenBank/DDBJ databases">
        <title>Phylogenomic reconstructions and comparative analyses of Kickxellomycotina fungi.</title>
        <authorList>
            <person name="Reynolds N.K."/>
            <person name="Stajich J.E."/>
            <person name="Barry K."/>
            <person name="Grigoriev I.V."/>
            <person name="Crous P."/>
            <person name="Smith M.E."/>
        </authorList>
    </citation>
    <scope>NUCLEOTIDE SEQUENCE</scope>
    <source>
        <strain evidence="4">NRRL 3115</strain>
    </source>
</reference>
<dbReference type="AlphaFoldDB" id="A0A9W8FXR5"/>
<dbReference type="SUPFAM" id="SSF46988">
    <property type="entry name" value="Tubulin chaperone cofactor A"/>
    <property type="match status" value="1"/>
</dbReference>
<organism evidence="4 5">
    <name type="scientific">Coemansia spiralis</name>
    <dbReference type="NCBI Taxonomy" id="417178"/>
    <lineage>
        <taxon>Eukaryota</taxon>
        <taxon>Fungi</taxon>
        <taxon>Fungi incertae sedis</taxon>
        <taxon>Zoopagomycota</taxon>
        <taxon>Kickxellomycotina</taxon>
        <taxon>Kickxellomycetes</taxon>
        <taxon>Kickxellales</taxon>
        <taxon>Kickxellaceae</taxon>
        <taxon>Coemansia</taxon>
    </lineage>
</organism>
<accession>A0A9W8FXR5</accession>
<evidence type="ECO:0000256" key="3">
    <source>
        <dbReference type="RuleBase" id="RU364030"/>
    </source>
</evidence>
<dbReference type="GO" id="GO:0048487">
    <property type="term" value="F:beta-tubulin binding"/>
    <property type="evidence" value="ECO:0007669"/>
    <property type="project" value="InterPro"/>
</dbReference>
<dbReference type="Gene3D" id="1.20.58.90">
    <property type="match status" value="1"/>
</dbReference>
<sequence length="130" mass="14952">MSATSAISPSLLRTLKIKTNAVKRLVKERQVYLFEADKQRERIETLRQKEGVEAADIRKQNEVLVETLEMVPHMERRIREAMQDLDNLVSSLPEDESELQEVTDAKDAVKAAKLVLPEEKKETRLGGHEW</sequence>
<dbReference type="GO" id="GO:0007023">
    <property type="term" value="P:post-chaperonin tubulin folding pathway"/>
    <property type="evidence" value="ECO:0007669"/>
    <property type="project" value="UniProtKB-UniRule"/>
</dbReference>
<evidence type="ECO:0000256" key="2">
    <source>
        <dbReference type="ARBA" id="ARBA00023186"/>
    </source>
</evidence>
<evidence type="ECO:0000256" key="1">
    <source>
        <dbReference type="ARBA" id="ARBA00006806"/>
    </source>
</evidence>
<dbReference type="EMBL" id="JANBTW010000134">
    <property type="protein sequence ID" value="KAJ2670064.1"/>
    <property type="molecule type" value="Genomic_DNA"/>
</dbReference>
<dbReference type="InterPro" id="IPR004226">
    <property type="entry name" value="TBCA"/>
</dbReference>
<dbReference type="PANTHER" id="PTHR21500:SF0">
    <property type="entry name" value="TUBULIN-SPECIFIC CHAPERONE A"/>
    <property type="match status" value="1"/>
</dbReference>
<dbReference type="InterPro" id="IPR036126">
    <property type="entry name" value="TBCA_sf"/>
</dbReference>
<dbReference type="PANTHER" id="PTHR21500">
    <property type="entry name" value="TUBULIN-SPECIFIC CHAPERONE A"/>
    <property type="match status" value="1"/>
</dbReference>